<dbReference type="EMBL" id="KV419436">
    <property type="protein sequence ID" value="KZS88519.1"/>
    <property type="molecule type" value="Genomic_DNA"/>
</dbReference>
<dbReference type="AlphaFoldDB" id="A0A164PA49"/>
<accession>A0A164PA49</accession>
<dbReference type="Pfam" id="PF24016">
    <property type="entry name" value="DUF7330"/>
    <property type="match status" value="1"/>
</dbReference>
<gene>
    <name evidence="3" type="ORF">SISNIDRAFT_470130</name>
</gene>
<dbReference type="InterPro" id="IPR055754">
    <property type="entry name" value="DUF7330"/>
</dbReference>
<dbReference type="OrthoDB" id="5289249at2759"/>
<reference evidence="3 4" key="1">
    <citation type="journal article" date="2016" name="Mol. Biol. Evol.">
        <title>Comparative Genomics of Early-Diverging Mushroom-Forming Fungi Provides Insights into the Origins of Lignocellulose Decay Capabilities.</title>
        <authorList>
            <person name="Nagy L.G."/>
            <person name="Riley R."/>
            <person name="Tritt A."/>
            <person name="Adam C."/>
            <person name="Daum C."/>
            <person name="Floudas D."/>
            <person name="Sun H."/>
            <person name="Yadav J.S."/>
            <person name="Pangilinan J."/>
            <person name="Larsson K.H."/>
            <person name="Matsuura K."/>
            <person name="Barry K."/>
            <person name="Labutti K."/>
            <person name="Kuo R."/>
            <person name="Ohm R.A."/>
            <person name="Bhattacharya S.S."/>
            <person name="Shirouzu T."/>
            <person name="Yoshinaga Y."/>
            <person name="Martin F.M."/>
            <person name="Grigoriev I.V."/>
            <person name="Hibbett D.S."/>
        </authorList>
    </citation>
    <scope>NUCLEOTIDE SEQUENCE [LARGE SCALE GENOMIC DNA]</scope>
    <source>
        <strain evidence="3 4">HHB9708</strain>
    </source>
</reference>
<protein>
    <recommendedName>
        <fullName evidence="2">DUF7330 domain-containing protein</fullName>
    </recommendedName>
</protein>
<proteinExistence type="predicted"/>
<sequence>MTTTKKEGKSGHPRKSRSVIFRIRRAVARWIAPVNFLVEEEELVYPPPYTLATPQYTSSEDPSNFDVHVRSSAESESSTSTAVTPDIRTAGTLTNLLTITSEGNISGAWRVDPSIEVPHTLTNPRVSASQNSPRNLDLWSTKGSIDARIDVVSNDDSDAHMKCVMLIESEEGTIIHLTREKADGCRIFLDAKSKGPITVYIPRSFTGPIRTLHPTWNGLLSWDSQVEPAVMTFKERAYPRSSHYFHGDYASSGYVGWKEWDGDYLIVGSGSDSPVKILYTEDSEGCH</sequence>
<evidence type="ECO:0000256" key="1">
    <source>
        <dbReference type="SAM" id="MobiDB-lite"/>
    </source>
</evidence>
<keyword evidence="4" id="KW-1185">Reference proteome</keyword>
<feature type="domain" description="DUF7330" evidence="2">
    <location>
        <begin position="95"/>
        <end position="280"/>
    </location>
</feature>
<feature type="region of interest" description="Disordered" evidence="1">
    <location>
        <begin position="55"/>
        <end position="86"/>
    </location>
</feature>
<evidence type="ECO:0000313" key="4">
    <source>
        <dbReference type="Proteomes" id="UP000076722"/>
    </source>
</evidence>
<evidence type="ECO:0000259" key="2">
    <source>
        <dbReference type="Pfam" id="PF24016"/>
    </source>
</evidence>
<name>A0A164PA49_9AGAM</name>
<evidence type="ECO:0000313" key="3">
    <source>
        <dbReference type="EMBL" id="KZS88519.1"/>
    </source>
</evidence>
<organism evidence="3 4">
    <name type="scientific">Sistotremastrum niveocremeum HHB9708</name>
    <dbReference type="NCBI Taxonomy" id="1314777"/>
    <lineage>
        <taxon>Eukaryota</taxon>
        <taxon>Fungi</taxon>
        <taxon>Dikarya</taxon>
        <taxon>Basidiomycota</taxon>
        <taxon>Agaricomycotina</taxon>
        <taxon>Agaricomycetes</taxon>
        <taxon>Sistotremastrales</taxon>
        <taxon>Sistotremastraceae</taxon>
        <taxon>Sertulicium</taxon>
        <taxon>Sertulicium niveocremeum</taxon>
    </lineage>
</organism>
<dbReference type="Proteomes" id="UP000076722">
    <property type="component" value="Unassembled WGS sequence"/>
</dbReference>